<sequence length="61" mass="7213">MHNLKTELPNCLDDSGWPLRWELLMRYRLIEIVALWESRLTTKYLCNNFGIARTGAGCSRW</sequence>
<reference evidence="2 3" key="1">
    <citation type="journal article" date="2012" name="J. Bacteriol.">
        <title>Genome Sequence of Pectin-Degrading Alishewanella aestuarii Strain B11T, Isolated from Tidal Flat Sediment.</title>
        <authorList>
            <person name="Jung J."/>
            <person name="Choi S."/>
            <person name="Chun J."/>
            <person name="Park W."/>
        </authorList>
    </citation>
    <scope>NUCLEOTIDE SEQUENCE [LARGE SCALE GENOMIC DNA]</scope>
    <source>
        <strain evidence="2 3">B11</strain>
    </source>
</reference>
<organism evidence="2 3">
    <name type="scientific">Alishewanella aestuarii B11</name>
    <dbReference type="NCBI Taxonomy" id="1197174"/>
    <lineage>
        <taxon>Bacteria</taxon>
        <taxon>Pseudomonadati</taxon>
        <taxon>Pseudomonadota</taxon>
        <taxon>Gammaproteobacteria</taxon>
        <taxon>Alteromonadales</taxon>
        <taxon>Alteromonadaceae</taxon>
        <taxon>Alishewanella</taxon>
    </lineage>
</organism>
<evidence type="ECO:0000313" key="3">
    <source>
        <dbReference type="Proteomes" id="UP000012043"/>
    </source>
</evidence>
<protein>
    <recommendedName>
        <fullName evidence="1">DNA-binding transcriptional repressor CapW winged helix-turn-helix domain-containing protein</fullName>
    </recommendedName>
</protein>
<dbReference type="Proteomes" id="UP000012043">
    <property type="component" value="Unassembled WGS sequence"/>
</dbReference>
<keyword evidence="3" id="KW-1185">Reference proteome</keyword>
<accession>J2IFK0</accession>
<dbReference type="EMBL" id="ALAB01000024">
    <property type="protein sequence ID" value="EJI85509.1"/>
    <property type="molecule type" value="Genomic_DNA"/>
</dbReference>
<dbReference type="Pfam" id="PF26109">
    <property type="entry name" value="WHD_BrxR"/>
    <property type="match status" value="1"/>
</dbReference>
<comment type="caution">
    <text evidence="2">The sequence shown here is derived from an EMBL/GenBank/DDBJ whole genome shotgun (WGS) entry which is preliminary data.</text>
</comment>
<dbReference type="PATRIC" id="fig|1197174.4.peg.1807"/>
<dbReference type="RefSeq" id="WP_008608616.1">
    <property type="nucleotide sequence ID" value="NZ_ALAB01000024.1"/>
</dbReference>
<name>J2IFK0_9ALTE</name>
<dbReference type="InterPro" id="IPR059019">
    <property type="entry name" value="WHD_CapW"/>
</dbReference>
<gene>
    <name evidence="2" type="ORF">AEST_18480</name>
</gene>
<proteinExistence type="predicted"/>
<dbReference type="AlphaFoldDB" id="J2IFK0"/>
<evidence type="ECO:0000259" key="1">
    <source>
        <dbReference type="Pfam" id="PF26109"/>
    </source>
</evidence>
<feature type="domain" description="DNA-binding transcriptional repressor CapW winged helix-turn-helix" evidence="1">
    <location>
        <begin position="23"/>
        <end position="56"/>
    </location>
</feature>
<evidence type="ECO:0000313" key="2">
    <source>
        <dbReference type="EMBL" id="EJI85509.1"/>
    </source>
</evidence>